<protein>
    <submittedName>
        <fullName evidence="1">Uncharacterized protein</fullName>
    </submittedName>
</protein>
<proteinExistence type="predicted"/>
<organism evidence="1">
    <name type="scientific">termite gut metagenome</name>
    <dbReference type="NCBI Taxonomy" id="433724"/>
    <lineage>
        <taxon>unclassified sequences</taxon>
        <taxon>metagenomes</taxon>
        <taxon>organismal metagenomes</taxon>
    </lineage>
</organism>
<dbReference type="AlphaFoldDB" id="A0A5J4QNC2"/>
<dbReference type="EMBL" id="SNRY01003121">
    <property type="protein sequence ID" value="KAA6322133.1"/>
    <property type="molecule type" value="Genomic_DNA"/>
</dbReference>
<evidence type="ECO:0000313" key="1">
    <source>
        <dbReference type="EMBL" id="KAA6322133.1"/>
    </source>
</evidence>
<accession>A0A5J4QNC2</accession>
<comment type="caution">
    <text evidence="1">The sequence shown here is derived from an EMBL/GenBank/DDBJ whole genome shotgun (WGS) entry which is preliminary data.</text>
</comment>
<name>A0A5J4QNC2_9ZZZZ</name>
<reference evidence="1" key="1">
    <citation type="submission" date="2019-03" db="EMBL/GenBank/DDBJ databases">
        <title>Single cell metagenomics reveals metabolic interactions within the superorganism composed of flagellate Streblomastix strix and complex community of Bacteroidetes bacteria on its surface.</title>
        <authorList>
            <person name="Treitli S.C."/>
            <person name="Kolisko M."/>
            <person name="Husnik F."/>
            <person name="Keeling P."/>
            <person name="Hampl V."/>
        </authorList>
    </citation>
    <scope>NUCLEOTIDE SEQUENCE</scope>
    <source>
        <strain evidence="1">STM</strain>
    </source>
</reference>
<gene>
    <name evidence="1" type="ORF">EZS27_028294</name>
</gene>
<sequence>MPSAKCLAEVCNLVNPILGIIPIHSEDSASYANLPIKERLQRIIVTSSCNIDGVSIEINQRVTKNEAVKNNKERF</sequence>